<reference evidence="12 13" key="1">
    <citation type="journal article" date="2016" name="Nat. Commun.">
        <title>Thousands of microbial genomes shed light on interconnected biogeochemical processes in an aquifer system.</title>
        <authorList>
            <person name="Anantharaman K."/>
            <person name="Brown C.T."/>
            <person name="Hug L.A."/>
            <person name="Sharon I."/>
            <person name="Castelle C.J."/>
            <person name="Probst A.J."/>
            <person name="Thomas B.C."/>
            <person name="Singh A."/>
            <person name="Wilkins M.J."/>
            <person name="Karaoz U."/>
            <person name="Brodie E.L."/>
            <person name="Williams K.H."/>
            <person name="Hubbard S.S."/>
            <person name="Banfield J.F."/>
        </authorList>
    </citation>
    <scope>NUCLEOTIDE SEQUENCE [LARGE SCALE GENOMIC DNA]</scope>
</reference>
<protein>
    <recommendedName>
        <fullName evidence="10">Endonuclease III</fullName>
        <ecNumber evidence="10">4.2.99.18</ecNumber>
    </recommendedName>
    <alternativeName>
        <fullName evidence="10">DNA-(apurinic or apyrimidinic site) lyase</fullName>
    </alternativeName>
</protein>
<keyword evidence="5 10" id="KW-0378">Hydrolase</keyword>
<dbReference type="Proteomes" id="UP000176714">
    <property type="component" value="Unassembled WGS sequence"/>
</dbReference>
<dbReference type="PANTHER" id="PTHR10359:SF18">
    <property type="entry name" value="ENDONUCLEASE III"/>
    <property type="match status" value="1"/>
</dbReference>
<dbReference type="CDD" id="cd00056">
    <property type="entry name" value="ENDO3c"/>
    <property type="match status" value="1"/>
</dbReference>
<dbReference type="Pfam" id="PF00730">
    <property type="entry name" value="HhH-GPD"/>
    <property type="match status" value="1"/>
</dbReference>
<dbReference type="GO" id="GO:0006285">
    <property type="term" value="P:base-excision repair, AP site formation"/>
    <property type="evidence" value="ECO:0007669"/>
    <property type="project" value="TreeGrafter"/>
</dbReference>
<evidence type="ECO:0000256" key="3">
    <source>
        <dbReference type="ARBA" id="ARBA00022723"/>
    </source>
</evidence>
<keyword evidence="7" id="KW-0411">Iron-sulfur</keyword>
<keyword evidence="9 10" id="KW-0326">Glycosidase</keyword>
<dbReference type="Pfam" id="PF00633">
    <property type="entry name" value="HHH"/>
    <property type="match status" value="1"/>
</dbReference>
<evidence type="ECO:0000256" key="4">
    <source>
        <dbReference type="ARBA" id="ARBA00022763"/>
    </source>
</evidence>
<dbReference type="GO" id="GO:0140078">
    <property type="term" value="F:class I DNA-(apurinic or apyrimidinic site) endonuclease activity"/>
    <property type="evidence" value="ECO:0007669"/>
    <property type="project" value="UniProtKB-EC"/>
</dbReference>
<dbReference type="EMBL" id="MFMD01000012">
    <property type="protein sequence ID" value="OGG76532.1"/>
    <property type="molecule type" value="Genomic_DNA"/>
</dbReference>
<proteinExistence type="inferred from homology"/>
<evidence type="ECO:0000256" key="5">
    <source>
        <dbReference type="ARBA" id="ARBA00022801"/>
    </source>
</evidence>
<keyword evidence="3" id="KW-0479">Metal-binding</keyword>
<dbReference type="GO" id="GO:0019104">
    <property type="term" value="F:DNA N-glycosylase activity"/>
    <property type="evidence" value="ECO:0007669"/>
    <property type="project" value="UniProtKB-UniRule"/>
</dbReference>
<dbReference type="AlphaFoldDB" id="A0A1F6ESV9"/>
<keyword evidence="6" id="KW-0408">Iron</keyword>
<feature type="domain" description="HhH-GPD" evidence="11">
    <location>
        <begin position="64"/>
        <end position="212"/>
    </location>
</feature>
<dbReference type="PANTHER" id="PTHR10359">
    <property type="entry name" value="A/G-SPECIFIC ADENINE GLYCOSYLASE/ENDONUCLEASE III"/>
    <property type="match status" value="1"/>
</dbReference>
<keyword evidence="10" id="KW-0456">Lyase</keyword>
<evidence type="ECO:0000256" key="8">
    <source>
        <dbReference type="ARBA" id="ARBA00023204"/>
    </source>
</evidence>
<dbReference type="SMART" id="SM00478">
    <property type="entry name" value="ENDO3c"/>
    <property type="match status" value="1"/>
</dbReference>
<dbReference type="Gene3D" id="1.10.340.30">
    <property type="entry name" value="Hypothetical protein, domain 2"/>
    <property type="match status" value="1"/>
</dbReference>
<evidence type="ECO:0000313" key="13">
    <source>
        <dbReference type="Proteomes" id="UP000176714"/>
    </source>
</evidence>
<dbReference type="Gene3D" id="1.10.1670.10">
    <property type="entry name" value="Helix-hairpin-Helix base-excision DNA repair enzymes (C-terminal)"/>
    <property type="match status" value="1"/>
</dbReference>
<dbReference type="EC" id="4.2.99.18" evidence="10"/>
<dbReference type="GO" id="GO:0051539">
    <property type="term" value="F:4 iron, 4 sulfur cluster binding"/>
    <property type="evidence" value="ECO:0007669"/>
    <property type="project" value="UniProtKB-KW"/>
</dbReference>
<dbReference type="GO" id="GO:0003677">
    <property type="term" value="F:DNA binding"/>
    <property type="evidence" value="ECO:0007669"/>
    <property type="project" value="UniProtKB-UniRule"/>
</dbReference>
<evidence type="ECO:0000256" key="6">
    <source>
        <dbReference type="ARBA" id="ARBA00023004"/>
    </source>
</evidence>
<dbReference type="STRING" id="1798516.A2950_02100"/>
<dbReference type="InterPro" id="IPR023170">
    <property type="entry name" value="HhH_base_excis_C"/>
</dbReference>
<evidence type="ECO:0000256" key="2">
    <source>
        <dbReference type="ARBA" id="ARBA00022485"/>
    </source>
</evidence>
<keyword evidence="8 10" id="KW-0234">DNA repair</keyword>
<comment type="caution">
    <text evidence="10">Lacks conserved residue(s) required for the propagation of feature annotation.</text>
</comment>
<evidence type="ECO:0000256" key="9">
    <source>
        <dbReference type="ARBA" id="ARBA00023295"/>
    </source>
</evidence>
<dbReference type="InterPro" id="IPR000445">
    <property type="entry name" value="HhH_motif"/>
</dbReference>
<dbReference type="FunFam" id="1.10.340.30:FF:000001">
    <property type="entry name" value="Endonuclease III"/>
    <property type="match status" value="1"/>
</dbReference>
<gene>
    <name evidence="10" type="primary">nth</name>
    <name evidence="12" type="ORF">A2950_02100</name>
</gene>
<keyword evidence="10" id="KW-0238">DNA-binding</keyword>
<dbReference type="InterPro" id="IPR011257">
    <property type="entry name" value="DNA_glycosylase"/>
</dbReference>
<organism evidence="12 13">
    <name type="scientific">Candidatus Kaiserbacteria bacterium RIFCSPLOWO2_01_FULL_55_19</name>
    <dbReference type="NCBI Taxonomy" id="1798516"/>
    <lineage>
        <taxon>Bacteria</taxon>
        <taxon>Candidatus Kaiseribacteriota</taxon>
    </lineage>
</organism>
<name>A0A1F6ESV9_9BACT</name>
<evidence type="ECO:0000256" key="7">
    <source>
        <dbReference type="ARBA" id="ARBA00023014"/>
    </source>
</evidence>
<evidence type="ECO:0000259" key="11">
    <source>
        <dbReference type="SMART" id="SM00478"/>
    </source>
</evidence>
<dbReference type="InterPro" id="IPR005759">
    <property type="entry name" value="Nth"/>
</dbReference>
<comment type="cofactor">
    <cofactor evidence="10">
        <name>[4Fe-4S] cluster</name>
        <dbReference type="ChEBI" id="CHEBI:49883"/>
    </cofactor>
    <text evidence="10">Binds 1 [4Fe-4S] cluster.</text>
</comment>
<comment type="catalytic activity">
    <reaction evidence="10">
        <text>2'-deoxyribonucleotide-(2'-deoxyribose 5'-phosphate)-2'-deoxyribonucleotide-DNA = a 3'-end 2'-deoxyribonucleotide-(2,3-dehydro-2,3-deoxyribose 5'-phosphate)-DNA + a 5'-end 5'-phospho-2'-deoxyribonucleoside-DNA + H(+)</text>
        <dbReference type="Rhea" id="RHEA:66592"/>
        <dbReference type="Rhea" id="RHEA-COMP:13180"/>
        <dbReference type="Rhea" id="RHEA-COMP:16897"/>
        <dbReference type="Rhea" id="RHEA-COMP:17067"/>
        <dbReference type="ChEBI" id="CHEBI:15378"/>
        <dbReference type="ChEBI" id="CHEBI:136412"/>
        <dbReference type="ChEBI" id="CHEBI:157695"/>
        <dbReference type="ChEBI" id="CHEBI:167181"/>
        <dbReference type="EC" id="4.2.99.18"/>
    </reaction>
</comment>
<dbReference type="HAMAP" id="MF_00942">
    <property type="entry name" value="Nth"/>
    <property type="match status" value="1"/>
</dbReference>
<comment type="caution">
    <text evidence="12">The sequence shown here is derived from an EMBL/GenBank/DDBJ whole genome shotgun (WGS) entry which is preliminary data.</text>
</comment>
<accession>A0A1F6ESV9</accession>
<dbReference type="InterPro" id="IPR003265">
    <property type="entry name" value="HhH-GPD_domain"/>
</dbReference>
<comment type="function">
    <text evidence="10">DNA repair enzyme that has both DNA N-glycosylase activity and AP-lyase activity. The DNA N-glycosylase activity releases various damaged pyrimidines from DNA by cleaving the N-glycosidic bond, leaving an AP (apurinic/apyrimidinic) site. The AP-lyase activity cleaves the phosphodiester bond 3' to the AP site by a beta-elimination, leaving a 3'-terminal unsaturated sugar and a product with a terminal 5'-phosphate.</text>
</comment>
<keyword evidence="2" id="KW-0004">4Fe-4S</keyword>
<dbReference type="PIRSF" id="PIRSF001435">
    <property type="entry name" value="Nth"/>
    <property type="match status" value="1"/>
</dbReference>
<evidence type="ECO:0000256" key="10">
    <source>
        <dbReference type="HAMAP-Rule" id="MF_00942"/>
    </source>
</evidence>
<evidence type="ECO:0000313" key="12">
    <source>
        <dbReference type="EMBL" id="OGG76532.1"/>
    </source>
</evidence>
<dbReference type="SUPFAM" id="SSF48150">
    <property type="entry name" value="DNA-glycosylase"/>
    <property type="match status" value="1"/>
</dbReference>
<keyword evidence="4 10" id="KW-0227">DNA damage</keyword>
<dbReference type="GO" id="GO:0046872">
    <property type="term" value="F:metal ion binding"/>
    <property type="evidence" value="ECO:0007669"/>
    <property type="project" value="UniProtKB-KW"/>
</dbReference>
<evidence type="ECO:0000256" key="1">
    <source>
        <dbReference type="ARBA" id="ARBA00008343"/>
    </source>
</evidence>
<sequence>MSPVRNASRKLARTRRVLVSNGASRTERVARAKSILAYLKQTYPAPKSELVADTPMQFVASVILSAQCTDKTVNRVTEKLWKKYKSARDFARANPATFTKEISSVTFFRNKARAIIGAAKMIQEKFGGRVPTTEAELTQLPGVGYKTAHVILGELHDVWEGIATDTHVKRLAKRFDLTDNNNPTKISKDLEALIPKKDWKYVNNGLVLYGRYVCSARPHDCAEHPLTKLYPPAALRWPKTG</sequence>
<comment type="similarity">
    <text evidence="1 10">Belongs to the Nth/MutY family.</text>
</comment>